<dbReference type="InterPro" id="IPR000524">
    <property type="entry name" value="Tscrpt_reg_HTH_GntR"/>
</dbReference>
<protein>
    <submittedName>
        <fullName evidence="5">GntR family transcriptional regulator</fullName>
    </submittedName>
</protein>
<sequence>MKVSFDNSKPIYLQLMDYFYQQICNGTINPGQKLPSVRETAVEAGVNPNTVQRTYAEMERSGIVEAKRGQGSFVTVDETIIKQLRETISEQYVTTFVVYMQNNGFSETEIIEQVKTALERSRGEENG</sequence>
<keyword evidence="3" id="KW-0804">Transcription</keyword>
<dbReference type="SMART" id="SM00345">
    <property type="entry name" value="HTH_GNTR"/>
    <property type="match status" value="1"/>
</dbReference>
<organism evidence="5 6">
    <name type="scientific">Anaerobacillus alkaliphilus</name>
    <dbReference type="NCBI Taxonomy" id="1548597"/>
    <lineage>
        <taxon>Bacteria</taxon>
        <taxon>Bacillati</taxon>
        <taxon>Bacillota</taxon>
        <taxon>Bacilli</taxon>
        <taxon>Bacillales</taxon>
        <taxon>Bacillaceae</taxon>
        <taxon>Anaerobacillus</taxon>
    </lineage>
</organism>
<proteinExistence type="predicted"/>
<dbReference type="GO" id="GO:0003700">
    <property type="term" value="F:DNA-binding transcription factor activity"/>
    <property type="evidence" value="ECO:0007669"/>
    <property type="project" value="InterPro"/>
</dbReference>
<feature type="domain" description="HTH gntR-type" evidence="4">
    <location>
        <begin position="9"/>
        <end position="77"/>
    </location>
</feature>
<evidence type="ECO:0000259" key="4">
    <source>
        <dbReference type="PROSITE" id="PS50949"/>
    </source>
</evidence>
<dbReference type="Proteomes" id="UP000290649">
    <property type="component" value="Unassembled WGS sequence"/>
</dbReference>
<dbReference type="InterPro" id="IPR036388">
    <property type="entry name" value="WH-like_DNA-bd_sf"/>
</dbReference>
<evidence type="ECO:0000313" key="6">
    <source>
        <dbReference type="Proteomes" id="UP000290649"/>
    </source>
</evidence>
<evidence type="ECO:0000256" key="2">
    <source>
        <dbReference type="ARBA" id="ARBA00023125"/>
    </source>
</evidence>
<evidence type="ECO:0000256" key="3">
    <source>
        <dbReference type="ARBA" id="ARBA00023163"/>
    </source>
</evidence>
<name>A0A4V1LFY1_9BACI</name>
<dbReference type="AlphaFoldDB" id="A0A4V1LFY1"/>
<keyword evidence="1" id="KW-0805">Transcription regulation</keyword>
<dbReference type="OrthoDB" id="362473at2"/>
<dbReference type="InterPro" id="IPR036390">
    <property type="entry name" value="WH_DNA-bd_sf"/>
</dbReference>
<reference evidence="5 6" key="1">
    <citation type="journal article" date="2019" name="Int. J. Syst. Evol. Microbiol.">
        <title>Anaerobacillus alkaliphilus sp. nov., a novel alkaliphilic and moderately halophilic bacterium.</title>
        <authorList>
            <person name="Borsodi A.K."/>
            <person name="Aszalos J.M."/>
            <person name="Bihari P."/>
            <person name="Nagy I."/>
            <person name="Schumann P."/>
            <person name="Sproer C."/>
            <person name="Kovacs A.L."/>
            <person name="Boka K."/>
            <person name="Dobosy P."/>
            <person name="Ovari M."/>
            <person name="Szili-Kovacs T."/>
            <person name="Toth E."/>
        </authorList>
    </citation>
    <scope>NUCLEOTIDE SEQUENCE [LARGE SCALE GENOMIC DNA]</scope>
    <source>
        <strain evidence="5 6">B16-10</strain>
    </source>
</reference>
<evidence type="ECO:0000256" key="1">
    <source>
        <dbReference type="ARBA" id="ARBA00023015"/>
    </source>
</evidence>
<keyword evidence="6" id="KW-1185">Reference proteome</keyword>
<comment type="caution">
    <text evidence="5">The sequence shown here is derived from an EMBL/GenBank/DDBJ whole genome shotgun (WGS) entry which is preliminary data.</text>
</comment>
<dbReference type="PANTHER" id="PTHR38445:SF6">
    <property type="entry name" value="GNTR-FAMILY TRANSCRIPTIONAL REGULATOR"/>
    <property type="match status" value="1"/>
</dbReference>
<dbReference type="RefSeq" id="WP_129079208.1">
    <property type="nucleotide sequence ID" value="NZ_QOUX01000046.1"/>
</dbReference>
<dbReference type="PROSITE" id="PS50949">
    <property type="entry name" value="HTH_GNTR"/>
    <property type="match status" value="1"/>
</dbReference>
<dbReference type="GO" id="GO:0003677">
    <property type="term" value="F:DNA binding"/>
    <property type="evidence" value="ECO:0007669"/>
    <property type="project" value="UniProtKB-KW"/>
</dbReference>
<gene>
    <name evidence="5" type="ORF">DS745_15905</name>
</gene>
<dbReference type="EMBL" id="QOUX01000046">
    <property type="protein sequence ID" value="RXI97844.1"/>
    <property type="molecule type" value="Genomic_DNA"/>
</dbReference>
<dbReference type="PANTHER" id="PTHR38445">
    <property type="entry name" value="HTH-TYPE TRANSCRIPTIONAL REPRESSOR YTRA"/>
    <property type="match status" value="1"/>
</dbReference>
<keyword evidence="2" id="KW-0238">DNA-binding</keyword>
<dbReference type="Pfam" id="PF00392">
    <property type="entry name" value="GntR"/>
    <property type="match status" value="1"/>
</dbReference>
<dbReference type="SUPFAM" id="SSF46785">
    <property type="entry name" value="Winged helix' DNA-binding domain"/>
    <property type="match status" value="1"/>
</dbReference>
<dbReference type="Gene3D" id="1.10.10.10">
    <property type="entry name" value="Winged helix-like DNA-binding domain superfamily/Winged helix DNA-binding domain"/>
    <property type="match status" value="1"/>
</dbReference>
<accession>A0A4V1LFY1</accession>
<evidence type="ECO:0000313" key="5">
    <source>
        <dbReference type="EMBL" id="RXI97844.1"/>
    </source>
</evidence>
<dbReference type="CDD" id="cd07377">
    <property type="entry name" value="WHTH_GntR"/>
    <property type="match status" value="1"/>
</dbReference>